<organism evidence="1 2">
    <name type="scientific">Chryseobacterium lathyri</name>
    <dbReference type="NCBI Taxonomy" id="395933"/>
    <lineage>
        <taxon>Bacteria</taxon>
        <taxon>Pseudomonadati</taxon>
        <taxon>Bacteroidota</taxon>
        <taxon>Flavobacteriia</taxon>
        <taxon>Flavobacteriales</taxon>
        <taxon>Weeksellaceae</taxon>
        <taxon>Chryseobacterium group</taxon>
        <taxon>Chryseobacterium</taxon>
    </lineage>
</organism>
<dbReference type="AlphaFoldDB" id="A0A511Y7V9"/>
<name>A0A511Y7V9_9FLAO</name>
<dbReference type="Proteomes" id="UP000321150">
    <property type="component" value="Unassembled WGS sequence"/>
</dbReference>
<comment type="caution">
    <text evidence="1">The sequence shown here is derived from an EMBL/GenBank/DDBJ whole genome shotgun (WGS) entry which is preliminary data.</text>
</comment>
<gene>
    <name evidence="1" type="ORF">CLA01_13350</name>
</gene>
<dbReference type="EMBL" id="BJYI01000004">
    <property type="protein sequence ID" value="GEN71263.1"/>
    <property type="molecule type" value="Genomic_DNA"/>
</dbReference>
<proteinExistence type="predicted"/>
<sequence>MKEILNEICSDPRITEISMGTIRPFSEYSGREYYGTTSKNDKADFPFPPLFIPIIIDYNSTPVAEGIIKHWFCEREYTFGYIDFGSGFLIGESARSSEQFIEGMLFEQFIDQFNYVMTDEFLSLAKKLQISEEALSKFYEVSERETNNTDCYLPIFIENQPLNCIYNKNNYNGSHPSNEVVIIERNILQASFFEIFQKEWIGYNIKNRGFSFFNRKPKYQPLDNIPDWLKPDIEKKELFEYYMVKKEYDKAWLTINGPGFNPNEVGERLQRLKQVSTEKAFHLWADFWCSKYGHMDSFIFV</sequence>
<evidence type="ECO:0000313" key="2">
    <source>
        <dbReference type="Proteomes" id="UP000321150"/>
    </source>
</evidence>
<dbReference type="RefSeq" id="WP_111959518.1">
    <property type="nucleotide sequence ID" value="NZ_BJYI01000004.1"/>
</dbReference>
<protein>
    <submittedName>
        <fullName evidence="1">Uncharacterized protein</fullName>
    </submittedName>
</protein>
<accession>A0A511Y7V9</accession>
<evidence type="ECO:0000313" key="1">
    <source>
        <dbReference type="EMBL" id="GEN71263.1"/>
    </source>
</evidence>
<reference evidence="1 2" key="1">
    <citation type="submission" date="2019-07" db="EMBL/GenBank/DDBJ databases">
        <title>Whole genome shotgun sequence of Chryseobacterium lathyri NBRC 105250.</title>
        <authorList>
            <person name="Hosoyama A."/>
            <person name="Uohara A."/>
            <person name="Ohji S."/>
            <person name="Ichikawa N."/>
        </authorList>
    </citation>
    <scope>NUCLEOTIDE SEQUENCE [LARGE SCALE GENOMIC DNA]</scope>
    <source>
        <strain evidence="1 2">NBRC 105250</strain>
    </source>
</reference>
<dbReference type="OrthoDB" id="8481085at2"/>